<dbReference type="SUPFAM" id="SSF89550">
    <property type="entry name" value="PHP domain-like"/>
    <property type="match status" value="1"/>
</dbReference>
<dbReference type="CDD" id="cd07432">
    <property type="entry name" value="PHP_HisPPase"/>
    <property type="match status" value="1"/>
</dbReference>
<dbReference type="Gene3D" id="3.40.50.2000">
    <property type="entry name" value="Glycogen Phosphorylase B"/>
    <property type="match status" value="2"/>
</dbReference>
<dbReference type="InterPro" id="IPR016195">
    <property type="entry name" value="Pol/histidinol_Pase-like"/>
</dbReference>
<evidence type="ECO:0000313" key="2">
    <source>
        <dbReference type="EMBL" id="EAT17162.1"/>
    </source>
</evidence>
<dbReference type="PANTHER" id="PTHR45947">
    <property type="entry name" value="SULFOQUINOVOSYL TRANSFERASE SQD2"/>
    <property type="match status" value="1"/>
</dbReference>
<evidence type="ECO:0000259" key="1">
    <source>
        <dbReference type="SMART" id="SM00481"/>
    </source>
</evidence>
<dbReference type="OrthoDB" id="9802525at2"/>
<dbReference type="InterPro" id="IPR003141">
    <property type="entry name" value="Pol/His_phosphatase_N"/>
</dbReference>
<proteinExistence type="predicted"/>
<comment type="caution">
    <text evidence="2">The sequence shown here is derived from an EMBL/GenBank/DDBJ whole genome shotgun (WGS) entry which is preliminary data.</text>
</comment>
<dbReference type="PANTHER" id="PTHR45947:SF3">
    <property type="entry name" value="SULFOQUINOVOSYL TRANSFERASE SQD2"/>
    <property type="match status" value="1"/>
</dbReference>
<dbReference type="InterPro" id="IPR050194">
    <property type="entry name" value="Glycosyltransferase_grp1"/>
</dbReference>
<sequence>MAQIDLHVHSKYSNHPSEWFLQRLGASESYTEPETIYKLARQRGMDFVTITDHNRIKASLELVEKYPQHCFSGVEATAYFPEDKCKIHVLIYGLDRDQFSKIQKKRKNIYKLRDYLRQEDLACVVAHATYAVNNRLTLDHLEKLIVLFNNFEGRNGSRSVLNNDILSQVLQGLTPDDVERLAQKHDLEPWGRTPWLKGLTGGSDDHAGLFIGKTSTRVEARTPQEFLDQLKRGATEPCGRQNDFQGLTFAIYKIAFDFSQHNSTAFAQSTLSDLTRYLFSDKKLSFKDRLRLNKMKSKKNNQVYQNLVQLIETSRTLQQDDIDSRLDLLYDCIANISDQYFRSLLGSLNTNITEMDIIRIIQGLSSSIPGIFLSVPFFSSFRHMFGDRQLINEFNASLGKQVTRNSKRILWLTDTLTDLNGVSMTLQTIGHLAEEKGFAIRIMTSLTDEQKQSGLPQSTLIVPPLYSTALPHYEDITVNVPSVLRMLKMVYDYNPDELYISTPGPVGLLGLLIGRMLGTEVKGIYHTDFTVESQSIIDEPAICDMIEQYSKWFFNQFDTLLVPTSEYMHLLKERGYRHRHMALFRRGLRTEHFCPMERPSPELSRRRRLLYVGRVSKDKNLDFLLEVYRKVRQRHPDICMSIAGAGPYLGEMKLACRDLPEVAFLGRVAYDELPSVYNSHDLFVFPSLSDTFGMVVLEAQACGVPALVADIGGPKEIVVDGETGYVLSSESIDGWVDRLDGLLSDLEGDRSDYQRLSQAARQRVEQRFSWDSILLDMTRPTDTPLPRLSRHRHQPGLGGLLKLASNMMVHSYD</sequence>
<organism evidence="2 3">
    <name type="scientific">Desulfuromonas acetoxidans (strain DSM 684 / 11070)</name>
    <dbReference type="NCBI Taxonomy" id="281689"/>
    <lineage>
        <taxon>Bacteria</taxon>
        <taxon>Pseudomonadati</taxon>
        <taxon>Thermodesulfobacteriota</taxon>
        <taxon>Desulfuromonadia</taxon>
        <taxon>Desulfuromonadales</taxon>
        <taxon>Desulfuromonadaceae</taxon>
        <taxon>Desulfuromonas</taxon>
    </lineage>
</organism>
<name>Q1K4E1_DESA6</name>
<protein>
    <submittedName>
        <fullName evidence="2">Glycosyl transferase, group 1</fullName>
    </submittedName>
</protein>
<dbReference type="EMBL" id="AAEW02000001">
    <property type="protein sequence ID" value="EAT17162.1"/>
    <property type="molecule type" value="Genomic_DNA"/>
</dbReference>
<feature type="domain" description="Polymerase/histidinol phosphatase N-terminal" evidence="1">
    <location>
        <begin position="4"/>
        <end position="80"/>
    </location>
</feature>
<dbReference type="GO" id="GO:0016757">
    <property type="term" value="F:glycosyltransferase activity"/>
    <property type="evidence" value="ECO:0007669"/>
    <property type="project" value="InterPro"/>
</dbReference>
<keyword evidence="3" id="KW-1185">Reference proteome</keyword>
<gene>
    <name evidence="2" type="ORF">Dace_3028</name>
</gene>
<dbReference type="InterPro" id="IPR001296">
    <property type="entry name" value="Glyco_trans_1"/>
</dbReference>
<keyword evidence="2" id="KW-0808">Transferase</keyword>
<dbReference type="SMART" id="SM00481">
    <property type="entry name" value="POLIIIAc"/>
    <property type="match status" value="1"/>
</dbReference>
<dbReference type="SUPFAM" id="SSF53756">
    <property type="entry name" value="UDP-Glycosyltransferase/glycogen phosphorylase"/>
    <property type="match status" value="1"/>
</dbReference>
<accession>Q1K4E1</accession>
<evidence type="ECO:0000313" key="3">
    <source>
        <dbReference type="Proteomes" id="UP000005695"/>
    </source>
</evidence>
<reference evidence="2" key="2">
    <citation type="submission" date="2006-05" db="EMBL/GenBank/DDBJ databases">
        <title>Sequencing of the draft genome and assembly of Desulfuromonas acetoxidans DSM 684.</title>
        <authorList>
            <consortium name="US DOE Joint Genome Institute (JGI-PGF)"/>
            <person name="Copeland A."/>
            <person name="Lucas S."/>
            <person name="Lapidus A."/>
            <person name="Barry K."/>
            <person name="Detter J.C."/>
            <person name="Glavina del Rio T."/>
            <person name="Hammon N."/>
            <person name="Israni S."/>
            <person name="Dalin E."/>
            <person name="Tice H."/>
            <person name="Bruce D."/>
            <person name="Pitluck S."/>
            <person name="Richardson P."/>
        </authorList>
    </citation>
    <scope>NUCLEOTIDE SEQUENCE [LARGE SCALE GENOMIC DNA]</scope>
    <source>
        <strain evidence="2">DSM 684</strain>
    </source>
</reference>
<dbReference type="Proteomes" id="UP000005695">
    <property type="component" value="Unassembled WGS sequence"/>
</dbReference>
<dbReference type="AlphaFoldDB" id="Q1K4E1"/>
<dbReference type="Gene3D" id="3.20.20.140">
    <property type="entry name" value="Metal-dependent hydrolases"/>
    <property type="match status" value="1"/>
</dbReference>
<reference evidence="2" key="1">
    <citation type="submission" date="2006-05" db="EMBL/GenBank/DDBJ databases">
        <title>Annotation of the draft genome assembly of Desulfuromonas acetoxidans DSM 684.</title>
        <authorList>
            <consortium name="US DOE Joint Genome Institute (JGI-ORNL)"/>
            <person name="Larimer F."/>
            <person name="Land M."/>
            <person name="Hauser L."/>
        </authorList>
    </citation>
    <scope>NUCLEOTIDE SEQUENCE [LARGE SCALE GENOMIC DNA]</scope>
    <source>
        <strain evidence="2">DSM 684</strain>
    </source>
</reference>
<dbReference type="Pfam" id="PF00534">
    <property type="entry name" value="Glycos_transf_1"/>
    <property type="match status" value="1"/>
</dbReference>
<dbReference type="RefSeq" id="WP_005997356.1">
    <property type="nucleotide sequence ID" value="NZ_AAEW02000001.1"/>
</dbReference>